<evidence type="ECO:0000313" key="3">
    <source>
        <dbReference type="Proteomes" id="UP001243846"/>
    </source>
</evidence>
<sequence length="110" mass="12034">MLAAIVMPSQREGQGSATGPQIPLSEFFKQLFCQATSFLHWPPSEVWQASVAEIIAALEAESDRLLMMAGEGGKKQHRMSQAERQANLEAGLDPEFDRAGLQALKARHNA</sequence>
<accession>A0ABT8D4K2</accession>
<proteinExistence type="predicted"/>
<name>A0ABT8D4K2_9RHOB</name>
<dbReference type="EMBL" id="JAUFRC010000001">
    <property type="protein sequence ID" value="MDN3711718.1"/>
    <property type="molecule type" value="Genomic_DNA"/>
</dbReference>
<organism evidence="2 3">
    <name type="scientific">Paracoccus cavernae</name>
    <dbReference type="NCBI Taxonomy" id="1571207"/>
    <lineage>
        <taxon>Bacteria</taxon>
        <taxon>Pseudomonadati</taxon>
        <taxon>Pseudomonadota</taxon>
        <taxon>Alphaproteobacteria</taxon>
        <taxon>Rhodobacterales</taxon>
        <taxon>Paracoccaceae</taxon>
        <taxon>Paracoccus</taxon>
    </lineage>
</organism>
<dbReference type="RefSeq" id="WP_377785769.1">
    <property type="nucleotide sequence ID" value="NZ_JBHUOC010000001.1"/>
</dbReference>
<dbReference type="Proteomes" id="UP001243846">
    <property type="component" value="Unassembled WGS sequence"/>
</dbReference>
<evidence type="ECO:0000313" key="2">
    <source>
        <dbReference type="EMBL" id="MDN3711718.1"/>
    </source>
</evidence>
<keyword evidence="3" id="KW-1185">Reference proteome</keyword>
<gene>
    <name evidence="2" type="ORF">QWZ10_07485</name>
</gene>
<protein>
    <recommendedName>
        <fullName evidence="4">Phage tail assembly chaperone</fullName>
    </recommendedName>
</protein>
<comment type="caution">
    <text evidence="2">The sequence shown here is derived from an EMBL/GenBank/DDBJ whole genome shotgun (WGS) entry which is preliminary data.</text>
</comment>
<evidence type="ECO:0000256" key="1">
    <source>
        <dbReference type="SAM" id="MobiDB-lite"/>
    </source>
</evidence>
<feature type="region of interest" description="Disordered" evidence="1">
    <location>
        <begin position="71"/>
        <end position="94"/>
    </location>
</feature>
<reference evidence="3" key="1">
    <citation type="journal article" date="2019" name="Int. J. Syst. Evol. Microbiol.">
        <title>The Global Catalogue of Microorganisms (GCM) 10K type strain sequencing project: providing services to taxonomists for standard genome sequencing and annotation.</title>
        <authorList>
            <consortium name="The Broad Institute Genomics Platform"/>
            <consortium name="The Broad Institute Genome Sequencing Center for Infectious Disease"/>
            <person name="Wu L."/>
            <person name="Ma J."/>
        </authorList>
    </citation>
    <scope>NUCLEOTIDE SEQUENCE [LARGE SCALE GENOMIC DNA]</scope>
    <source>
        <strain evidence="3">CECT 8482</strain>
    </source>
</reference>
<evidence type="ECO:0008006" key="4">
    <source>
        <dbReference type="Google" id="ProtNLM"/>
    </source>
</evidence>